<dbReference type="InterPro" id="IPR012341">
    <property type="entry name" value="6hp_glycosidase-like_sf"/>
</dbReference>
<evidence type="ECO:0000313" key="7">
    <source>
        <dbReference type="Proteomes" id="UP000034076"/>
    </source>
</evidence>
<keyword evidence="3" id="KW-0119">Carbohydrate metabolism</keyword>
<dbReference type="InterPro" id="IPR001701">
    <property type="entry name" value="Glyco_hydro_9"/>
</dbReference>
<organism evidence="6 7">
    <name type="scientific">Christensenella hongkongensis</name>
    <dbReference type="NCBI Taxonomy" id="270498"/>
    <lineage>
        <taxon>Bacteria</taxon>
        <taxon>Bacillati</taxon>
        <taxon>Bacillota</taxon>
        <taxon>Clostridia</taxon>
        <taxon>Christensenellales</taxon>
        <taxon>Christensenellaceae</taxon>
        <taxon>Christensenella</taxon>
    </lineage>
</organism>
<dbReference type="Proteomes" id="UP000034076">
    <property type="component" value="Unassembled WGS sequence"/>
</dbReference>
<evidence type="ECO:0000256" key="3">
    <source>
        <dbReference type="ARBA" id="ARBA00023277"/>
    </source>
</evidence>
<evidence type="ECO:0000256" key="1">
    <source>
        <dbReference type="ARBA" id="ARBA00007072"/>
    </source>
</evidence>
<evidence type="ECO:0000256" key="4">
    <source>
        <dbReference type="ARBA" id="ARBA00023326"/>
    </source>
</evidence>
<evidence type="ECO:0000313" key="6">
    <source>
        <dbReference type="EMBL" id="KKI49701.1"/>
    </source>
</evidence>
<keyword evidence="7" id="KW-1185">Reference proteome</keyword>
<dbReference type="EMBL" id="LAYJ01000131">
    <property type="protein sequence ID" value="KKI49701.1"/>
    <property type="molecule type" value="Genomic_DNA"/>
</dbReference>
<reference evidence="6 7" key="1">
    <citation type="submission" date="2015-04" db="EMBL/GenBank/DDBJ databases">
        <title>Draft genome sequence of bacteremic isolate Catabacter hongkongensis type strain HKU16T.</title>
        <authorList>
            <person name="Lau S.K."/>
            <person name="Teng J.L."/>
            <person name="Huang Y."/>
            <person name="Curreem S.O."/>
            <person name="Tsui S.K."/>
            <person name="Woo P.C."/>
        </authorList>
    </citation>
    <scope>NUCLEOTIDE SEQUENCE [LARGE SCALE GENOMIC DNA]</scope>
    <source>
        <strain evidence="6 7">HKU16</strain>
    </source>
</reference>
<dbReference type="InterPro" id="IPR004197">
    <property type="entry name" value="Cellulase_Ig-like"/>
</dbReference>
<accession>A0A0M2NFG1</accession>
<dbReference type="STRING" id="270498.CHK_2923"/>
<dbReference type="Pfam" id="PF00759">
    <property type="entry name" value="Glyco_hydro_9"/>
    <property type="match status" value="1"/>
</dbReference>
<dbReference type="AlphaFoldDB" id="A0A0M2NFG1"/>
<comment type="caution">
    <text evidence="6">The sequence shown here is derived from an EMBL/GenBank/DDBJ whole genome shotgun (WGS) entry which is preliminary data.</text>
</comment>
<dbReference type="InterPro" id="IPR008928">
    <property type="entry name" value="6-hairpin_glycosidase_sf"/>
</dbReference>
<keyword evidence="2" id="KW-0136">Cellulose degradation</keyword>
<dbReference type="PATRIC" id="fig|270498.16.peg.701"/>
<dbReference type="GO" id="GO:0008810">
    <property type="term" value="F:cellulase activity"/>
    <property type="evidence" value="ECO:0007669"/>
    <property type="project" value="InterPro"/>
</dbReference>
<keyword evidence="4" id="KW-0624">Polysaccharide degradation</keyword>
<dbReference type="GO" id="GO:0030245">
    <property type="term" value="P:cellulose catabolic process"/>
    <property type="evidence" value="ECO:0007669"/>
    <property type="project" value="UniProtKB-KW"/>
</dbReference>
<dbReference type="RefSeq" id="WP_046444699.1">
    <property type="nucleotide sequence ID" value="NZ_LAYJ01000131.1"/>
</dbReference>
<dbReference type="OrthoDB" id="9758662at2"/>
<protein>
    <recommendedName>
        <fullName evidence="5">Glycoside hydrolase family 9 domain-containing protein</fullName>
    </recommendedName>
</protein>
<sequence length="589" mass="66778">MNHKNRFLINHTGFLPEASKKFVYDGNADSFTVCRLQDLKLTPVFEGSFEWRVQYGSYGVGDFSGLCEEGIYRIHTEDGNSRCFVIWENAYDPLARILLNFFVWQRCGDEQGWNGACHTGDHILLRSSQMRSLTGGFHQSSDLRKWVFGTTLGLSALAEYALEAEPARDQKIIGENLWHGAKYLLSLITEEGWLIDCTWIPEGYNTKLAGKGYGDYRFSWKNRQYYESPNNEPSHWQTIKFLALASRYFKESDAGKSEECLVGAKAVWRYMLGPGSEMQNYDLPAYPPLGHDGMARQYRGYYQGSALRCAELAGAAIKLFDAEPCMEYHDEAVLALRQLSKLQVGGDVSQNPAAACFWEGEHSDFLANNYYYFFSTSVPIVLLEAAETWPDDPDAAIWQGCARLIAEQHNQKHRENPFGRVPATWHTAGHDRFETPVIFSYSTEHDASRDETKGGIASKGNEDFEVLYKEYSFCYNLDLIAAGVFLTKAAKHFGEPEYTQTAQRQLDWILGANRFDASNVEGVGYNQPHRGIFGEFFPPVPQIPGAVFTGITEESFVEESYGLDNEYDMPMVGWMLYLVSQIDGNKNKR</sequence>
<dbReference type="Gene3D" id="1.50.10.10">
    <property type="match status" value="1"/>
</dbReference>
<dbReference type="CDD" id="cd02850">
    <property type="entry name" value="E_set_Cellulase_N"/>
    <property type="match status" value="1"/>
</dbReference>
<proteinExistence type="inferred from homology"/>
<comment type="similarity">
    <text evidence="1">Belongs to the glycosyl hydrolase 9 (cellulase E) family.</text>
</comment>
<dbReference type="SUPFAM" id="SSF81296">
    <property type="entry name" value="E set domains"/>
    <property type="match status" value="1"/>
</dbReference>
<evidence type="ECO:0000256" key="2">
    <source>
        <dbReference type="ARBA" id="ARBA00023001"/>
    </source>
</evidence>
<gene>
    <name evidence="6" type="ORF">CHK_2923</name>
</gene>
<dbReference type="SUPFAM" id="SSF48208">
    <property type="entry name" value="Six-hairpin glycosidases"/>
    <property type="match status" value="1"/>
</dbReference>
<feature type="domain" description="Glycoside hydrolase family 9" evidence="5">
    <location>
        <begin position="91"/>
        <end position="529"/>
    </location>
</feature>
<name>A0A0M2NFG1_9FIRM</name>
<evidence type="ECO:0000259" key="5">
    <source>
        <dbReference type="Pfam" id="PF00759"/>
    </source>
</evidence>
<dbReference type="Gene3D" id="2.60.40.10">
    <property type="entry name" value="Immunoglobulins"/>
    <property type="match status" value="1"/>
</dbReference>
<dbReference type="InterPro" id="IPR014756">
    <property type="entry name" value="Ig_E-set"/>
</dbReference>
<dbReference type="InterPro" id="IPR013783">
    <property type="entry name" value="Ig-like_fold"/>
</dbReference>